<organism evidence="11 12">
    <name type="scientific">Paraconexibacter antarcticus</name>
    <dbReference type="NCBI Taxonomy" id="2949664"/>
    <lineage>
        <taxon>Bacteria</taxon>
        <taxon>Bacillati</taxon>
        <taxon>Actinomycetota</taxon>
        <taxon>Thermoleophilia</taxon>
        <taxon>Solirubrobacterales</taxon>
        <taxon>Paraconexibacteraceae</taxon>
        <taxon>Paraconexibacter</taxon>
    </lineage>
</organism>
<dbReference type="InterPro" id="IPR031157">
    <property type="entry name" value="G_TR_CS"/>
</dbReference>
<evidence type="ECO:0000256" key="2">
    <source>
        <dbReference type="ARBA" id="ARBA00009978"/>
    </source>
</evidence>
<dbReference type="PROSITE" id="PS51722">
    <property type="entry name" value="G_TR_2"/>
    <property type="match status" value="1"/>
</dbReference>
<dbReference type="HAMAP" id="MF_00072">
    <property type="entry name" value="Rel_fac_3"/>
    <property type="match status" value="1"/>
</dbReference>
<evidence type="ECO:0000256" key="3">
    <source>
        <dbReference type="ARBA" id="ARBA00022490"/>
    </source>
</evidence>
<dbReference type="EMBL" id="CP098502">
    <property type="protein sequence ID" value="UTI66533.1"/>
    <property type="molecule type" value="Genomic_DNA"/>
</dbReference>
<dbReference type="PANTHER" id="PTHR43556:SF2">
    <property type="entry name" value="PEPTIDE CHAIN RELEASE FACTOR RF3"/>
    <property type="match status" value="1"/>
</dbReference>
<dbReference type="Pfam" id="PF16658">
    <property type="entry name" value="RF3_C"/>
    <property type="match status" value="1"/>
</dbReference>
<dbReference type="Gene3D" id="2.40.30.10">
    <property type="entry name" value="Translation factors"/>
    <property type="match status" value="1"/>
</dbReference>
<dbReference type="Pfam" id="PF22042">
    <property type="entry name" value="EF-G_D2"/>
    <property type="match status" value="1"/>
</dbReference>
<feature type="domain" description="Tr-type G" evidence="10">
    <location>
        <begin position="30"/>
        <end position="296"/>
    </location>
</feature>
<feature type="region of interest" description="Disordered" evidence="9">
    <location>
        <begin position="1"/>
        <end position="24"/>
    </location>
</feature>
<feature type="binding site" evidence="7">
    <location>
        <begin position="39"/>
        <end position="46"/>
    </location>
    <ligand>
        <name>GTP</name>
        <dbReference type="ChEBI" id="CHEBI:37565"/>
    </ligand>
</feature>
<dbReference type="PROSITE" id="PS00301">
    <property type="entry name" value="G_TR_1"/>
    <property type="match status" value="1"/>
</dbReference>
<evidence type="ECO:0000259" key="10">
    <source>
        <dbReference type="PROSITE" id="PS51722"/>
    </source>
</evidence>
<comment type="subcellular location">
    <subcellularLocation>
        <location evidence="1 7">Cytoplasm</location>
    </subcellularLocation>
</comment>
<name>A0ABY5DWY5_9ACTN</name>
<evidence type="ECO:0000313" key="11">
    <source>
        <dbReference type="EMBL" id="UTI66533.1"/>
    </source>
</evidence>
<dbReference type="InterPro" id="IPR035647">
    <property type="entry name" value="EFG_III/V"/>
</dbReference>
<dbReference type="InterPro" id="IPR004548">
    <property type="entry name" value="PrfC"/>
</dbReference>
<keyword evidence="4 7" id="KW-0547">Nucleotide-binding</keyword>
<feature type="binding site" evidence="7">
    <location>
        <begin position="107"/>
        <end position="111"/>
    </location>
    <ligand>
        <name>GTP</name>
        <dbReference type="ChEBI" id="CHEBI:37565"/>
    </ligand>
</feature>
<dbReference type="InterPro" id="IPR053905">
    <property type="entry name" value="EF-G-like_DII"/>
</dbReference>
<dbReference type="SUPFAM" id="SSF52540">
    <property type="entry name" value="P-loop containing nucleoside triphosphate hydrolases"/>
    <property type="match status" value="1"/>
</dbReference>
<comment type="function">
    <text evidence="7">Increases the formation of ribosomal termination complexes and stimulates activities of RF-1 and RF-2. It binds guanine nucleotides and has strong preference for UGA stop codons. It may interact directly with the ribosome. The stimulation of RF-1 and RF-2 is significantly reduced by GTP and GDP, but not by GMP.</text>
</comment>
<dbReference type="Gene3D" id="3.30.70.3280">
    <property type="entry name" value="Peptide chain release factor 3, domain III"/>
    <property type="match status" value="1"/>
</dbReference>
<evidence type="ECO:0000256" key="7">
    <source>
        <dbReference type="HAMAP-Rule" id="MF_00072"/>
    </source>
</evidence>
<dbReference type="RefSeq" id="WP_254573203.1">
    <property type="nucleotide sequence ID" value="NZ_CP098502.1"/>
</dbReference>
<evidence type="ECO:0000256" key="8">
    <source>
        <dbReference type="NCBIfam" id="TIGR00503"/>
    </source>
</evidence>
<dbReference type="SUPFAM" id="SSF50447">
    <property type="entry name" value="Translation proteins"/>
    <property type="match status" value="1"/>
</dbReference>
<dbReference type="Pfam" id="PF00009">
    <property type="entry name" value="GTP_EFTU"/>
    <property type="match status" value="1"/>
</dbReference>
<evidence type="ECO:0000256" key="6">
    <source>
        <dbReference type="ARBA" id="ARBA00023134"/>
    </source>
</evidence>
<dbReference type="PANTHER" id="PTHR43556">
    <property type="entry name" value="PEPTIDE CHAIN RELEASE FACTOR RF3"/>
    <property type="match status" value="1"/>
</dbReference>
<evidence type="ECO:0000256" key="5">
    <source>
        <dbReference type="ARBA" id="ARBA00022917"/>
    </source>
</evidence>
<dbReference type="InterPro" id="IPR009000">
    <property type="entry name" value="Transl_B-barrel_sf"/>
</dbReference>
<dbReference type="InterPro" id="IPR027417">
    <property type="entry name" value="P-loop_NTPase"/>
</dbReference>
<keyword evidence="5 7" id="KW-0648">Protein biosynthesis</keyword>
<reference evidence="11 12" key="1">
    <citation type="submission" date="2022-06" db="EMBL/GenBank/DDBJ databases">
        <title>Paraconexibacter antarcticus.</title>
        <authorList>
            <person name="Kim C.S."/>
        </authorList>
    </citation>
    <scope>NUCLEOTIDE SEQUENCE [LARGE SCALE GENOMIC DNA]</scope>
    <source>
        <strain evidence="11 12">02-257</strain>
    </source>
</reference>
<dbReference type="Gene3D" id="3.40.50.300">
    <property type="entry name" value="P-loop containing nucleotide triphosphate hydrolases"/>
    <property type="match status" value="1"/>
</dbReference>
<dbReference type="InterPro" id="IPR032090">
    <property type="entry name" value="RF3_C"/>
</dbReference>
<dbReference type="NCBIfam" id="TIGR00503">
    <property type="entry name" value="prfC"/>
    <property type="match status" value="1"/>
</dbReference>
<dbReference type="NCBIfam" id="NF001964">
    <property type="entry name" value="PRK00741.1"/>
    <property type="match status" value="1"/>
</dbReference>
<dbReference type="SUPFAM" id="SSF54980">
    <property type="entry name" value="EF-G C-terminal domain-like"/>
    <property type="match status" value="1"/>
</dbReference>
<dbReference type="InterPro" id="IPR005225">
    <property type="entry name" value="Small_GTP-bd"/>
</dbReference>
<keyword evidence="12" id="KW-1185">Reference proteome</keyword>
<dbReference type="NCBIfam" id="TIGR00231">
    <property type="entry name" value="small_GTP"/>
    <property type="match status" value="1"/>
</dbReference>
<dbReference type="InterPro" id="IPR038467">
    <property type="entry name" value="RF3_dom_3_sf"/>
</dbReference>
<evidence type="ECO:0000256" key="4">
    <source>
        <dbReference type="ARBA" id="ARBA00022741"/>
    </source>
</evidence>
<dbReference type="Proteomes" id="UP001056035">
    <property type="component" value="Chromosome"/>
</dbReference>
<sequence length="543" mass="59295">MSTPTTPDDPTAAASEPVSNTDRATLDAARRRRTFAIISHPDAGKTTLTEKLLLYGGAVQEAGAVRSKGRGRDVTSDWMELERRRGISVTSTALHFSVGDVTFNLLDTPGHRDFSEDTLRVLSAADSAVMLLDGAKGVEPQTLRLFEVAKARNIPLLTLINKYDRPGLDPLHLLDHIEETLDLKPTPVTWPVGIPGDFRGVIDLRTGAFHRFERVAGGSKVVPTTILTPEEAAESEGDAWTTAMEEVELLQAIGAEHDHEAFLAGRTTPVFFGSAVSNFGVGLLLEALMELAPPPSAHVDLEGGHRPLTSPFSGFVFKIQANSDPRHRDRVAFIRICSGHFERGMKVMNARTGKPFTMSYAHEVFAQERAALEEAWPGDVIGVVNALDLTIGDTLYASEPVVYPPIPSLAPELFAFARNADTGRTKQFRKGLQQLDEEGVVHLLTRVNGDPTPVLGGVGQLQFDVAQERMATEFGAAIRLEPTPYTTARRTDEGGEAALRHHSQAEVLVRTDGTRLAVFQSPFVLQFFQERNPDVLLDTMLTR</sequence>
<evidence type="ECO:0000313" key="12">
    <source>
        <dbReference type="Proteomes" id="UP001056035"/>
    </source>
</evidence>
<proteinExistence type="inferred from homology"/>
<feature type="compositionally biased region" description="Low complexity" evidence="9">
    <location>
        <begin position="1"/>
        <end position="14"/>
    </location>
</feature>
<accession>A0ABY5DWY5</accession>
<evidence type="ECO:0000256" key="1">
    <source>
        <dbReference type="ARBA" id="ARBA00004496"/>
    </source>
</evidence>
<dbReference type="PRINTS" id="PR00315">
    <property type="entry name" value="ELONGATNFCT"/>
</dbReference>
<feature type="binding site" evidence="7">
    <location>
        <begin position="161"/>
        <end position="164"/>
    </location>
    <ligand>
        <name>GTP</name>
        <dbReference type="ChEBI" id="CHEBI:37565"/>
    </ligand>
</feature>
<dbReference type="InterPro" id="IPR000795">
    <property type="entry name" value="T_Tr_GTP-bd_dom"/>
</dbReference>
<evidence type="ECO:0000256" key="9">
    <source>
        <dbReference type="SAM" id="MobiDB-lite"/>
    </source>
</evidence>
<comment type="similarity">
    <text evidence="2 7">Belongs to the TRAFAC class translation factor GTPase superfamily. Classic translation factor GTPase family. PrfC subfamily.</text>
</comment>
<gene>
    <name evidence="7" type="primary">prfC</name>
    <name evidence="11" type="ORF">NBH00_10050</name>
</gene>
<keyword evidence="6 7" id="KW-0342">GTP-binding</keyword>
<protein>
    <recommendedName>
        <fullName evidence="7 8">Peptide chain release factor 3</fullName>
        <shortName evidence="7">RF-3</shortName>
    </recommendedName>
</protein>
<keyword evidence="3 7" id="KW-0963">Cytoplasm</keyword>